<evidence type="ECO:0000313" key="3">
    <source>
        <dbReference type="Proteomes" id="UP000264006"/>
    </source>
</evidence>
<reference evidence="2 3" key="1">
    <citation type="submission" date="2018-09" db="EMBL/GenBank/DDBJ databases">
        <title>Complete genome sequence of Euzebya sp. DY32-46 isolated from seawater of Pacific Ocean.</title>
        <authorList>
            <person name="Xu L."/>
            <person name="Wu Y.-H."/>
            <person name="Xu X.-W."/>
        </authorList>
    </citation>
    <scope>NUCLEOTIDE SEQUENCE [LARGE SCALE GENOMIC DNA]</scope>
    <source>
        <strain evidence="2 3">DY32-46</strain>
    </source>
</reference>
<organism evidence="2 3">
    <name type="scientific">Euzebya pacifica</name>
    <dbReference type="NCBI Taxonomy" id="1608957"/>
    <lineage>
        <taxon>Bacteria</taxon>
        <taxon>Bacillati</taxon>
        <taxon>Actinomycetota</taxon>
        <taxon>Nitriliruptoria</taxon>
        <taxon>Euzebyales</taxon>
    </lineage>
</organism>
<dbReference type="Pfam" id="PF13577">
    <property type="entry name" value="SnoaL_4"/>
    <property type="match status" value="1"/>
</dbReference>
<feature type="domain" description="SnoaL-like" evidence="1">
    <location>
        <begin position="26"/>
        <end position="147"/>
    </location>
</feature>
<protein>
    <recommendedName>
        <fullName evidence="1">SnoaL-like domain-containing protein</fullName>
    </recommendedName>
</protein>
<name>A0A346Y311_9ACTN</name>
<proteinExistence type="predicted"/>
<dbReference type="OrthoDB" id="1492465at2"/>
<dbReference type="RefSeq" id="WP_114593140.1">
    <property type="nucleotide sequence ID" value="NZ_CP031165.1"/>
</dbReference>
<dbReference type="AlphaFoldDB" id="A0A346Y311"/>
<evidence type="ECO:0000259" key="1">
    <source>
        <dbReference type="Pfam" id="PF13577"/>
    </source>
</evidence>
<evidence type="ECO:0000313" key="2">
    <source>
        <dbReference type="EMBL" id="AXV08858.1"/>
    </source>
</evidence>
<dbReference type="Proteomes" id="UP000264006">
    <property type="component" value="Chromosome"/>
</dbReference>
<gene>
    <name evidence="2" type="ORF">DVS28_a4191</name>
</gene>
<keyword evidence="3" id="KW-1185">Reference proteome</keyword>
<dbReference type="SUPFAM" id="SSF54427">
    <property type="entry name" value="NTF2-like"/>
    <property type="match status" value="1"/>
</dbReference>
<sequence>MTALSTPSPDTPGAIDMTTDLETRIRRLEDRQALSDLVATYGRVVDDRDLDALRGLFTEDAVFESTVGPVTGRDEVVDHYIERMRMFDASFHIPHSQTVEFTSDDTASGIVTAHAELGMPDGSFWVALRYHDRYRRTDDGWRFHERRVRQLYAMPLAELADGLSEGMRKRWPNTPRAEAELPEALDTWAAWTAGSTS</sequence>
<dbReference type="KEGG" id="euz:DVS28_a4191"/>
<accession>A0A346Y311</accession>
<dbReference type="Gene3D" id="3.10.450.50">
    <property type="match status" value="1"/>
</dbReference>
<dbReference type="InterPro" id="IPR037401">
    <property type="entry name" value="SnoaL-like"/>
</dbReference>
<dbReference type="InterPro" id="IPR032710">
    <property type="entry name" value="NTF2-like_dom_sf"/>
</dbReference>
<dbReference type="CDD" id="cd00531">
    <property type="entry name" value="NTF2_like"/>
    <property type="match status" value="1"/>
</dbReference>
<dbReference type="EMBL" id="CP031165">
    <property type="protein sequence ID" value="AXV08858.1"/>
    <property type="molecule type" value="Genomic_DNA"/>
</dbReference>